<dbReference type="CDD" id="cd00093">
    <property type="entry name" value="HTH_XRE"/>
    <property type="match status" value="1"/>
</dbReference>
<organism evidence="2 3">
    <name type="scientific">Pediococcus stilesii</name>
    <dbReference type="NCBI Taxonomy" id="331679"/>
    <lineage>
        <taxon>Bacteria</taxon>
        <taxon>Bacillati</taxon>
        <taxon>Bacillota</taxon>
        <taxon>Bacilli</taxon>
        <taxon>Lactobacillales</taxon>
        <taxon>Lactobacillaceae</taxon>
        <taxon>Pediococcus</taxon>
    </lineage>
</organism>
<reference evidence="2 3" key="1">
    <citation type="submission" date="2019-05" db="EMBL/GenBank/DDBJ databases">
        <title>The metagenome of a microbial culture collection derived from dairy environment covers the genomic content of the human microbiome.</title>
        <authorList>
            <person name="Roder T."/>
            <person name="Wuthrich D."/>
            <person name="Sattari Z."/>
            <person name="Von Ah U."/>
            <person name="Bar C."/>
            <person name="Ronchi F."/>
            <person name="Macpherson A.J."/>
            <person name="Ganal-Vonarburg S.C."/>
            <person name="Bruggmann R."/>
            <person name="Vergeres G."/>
        </authorList>
    </citation>
    <scope>NUCLEOTIDE SEQUENCE [LARGE SCALE GENOMIC DNA]</scope>
    <source>
        <strain evidence="2 3">FAM 18815</strain>
    </source>
</reference>
<dbReference type="AlphaFoldDB" id="A0A5R9BSV1"/>
<dbReference type="GO" id="GO:0003677">
    <property type="term" value="F:DNA binding"/>
    <property type="evidence" value="ECO:0007669"/>
    <property type="project" value="InterPro"/>
</dbReference>
<protein>
    <submittedName>
        <fullName evidence="2">Helix-turn-helix transcriptional regulator</fullName>
    </submittedName>
</protein>
<dbReference type="SUPFAM" id="SSF47413">
    <property type="entry name" value="lambda repressor-like DNA-binding domains"/>
    <property type="match status" value="1"/>
</dbReference>
<dbReference type="InterPro" id="IPR001387">
    <property type="entry name" value="Cro/C1-type_HTH"/>
</dbReference>
<evidence type="ECO:0000259" key="1">
    <source>
        <dbReference type="PROSITE" id="PS50943"/>
    </source>
</evidence>
<proteinExistence type="predicted"/>
<comment type="caution">
    <text evidence="2">The sequence shown here is derived from an EMBL/GenBank/DDBJ whole genome shotgun (WGS) entry which is preliminary data.</text>
</comment>
<dbReference type="RefSeq" id="WP_138474640.1">
    <property type="nucleotide sequence ID" value="NZ_VBTH01000014.1"/>
</dbReference>
<evidence type="ECO:0000313" key="3">
    <source>
        <dbReference type="Proteomes" id="UP000305541"/>
    </source>
</evidence>
<dbReference type="InterPro" id="IPR010982">
    <property type="entry name" value="Lambda_DNA-bd_dom_sf"/>
</dbReference>
<dbReference type="Gene3D" id="1.10.260.40">
    <property type="entry name" value="lambda repressor-like DNA-binding domains"/>
    <property type="match status" value="1"/>
</dbReference>
<dbReference type="EMBL" id="VBTH01000014">
    <property type="protein sequence ID" value="TLQ03786.1"/>
    <property type="molecule type" value="Genomic_DNA"/>
</dbReference>
<dbReference type="OrthoDB" id="2364157at2"/>
<dbReference type="PROSITE" id="PS50943">
    <property type="entry name" value="HTH_CROC1"/>
    <property type="match status" value="1"/>
</dbReference>
<feature type="domain" description="HTH cro/C1-type" evidence="1">
    <location>
        <begin position="4"/>
        <end position="58"/>
    </location>
</feature>
<gene>
    <name evidence="2" type="ORF">FEZ51_07705</name>
</gene>
<sequence>MNRITELRSEKNLTLRDLEKITGIKNNAISQYEHGIRNPQSERWDKLAEALDVPVPYLMGLSNQRYSLKLFDSLLSKLKNDDQTEVKKMASRSEIENDIINFLIKNESQTDPKKENVDTIYSNFLQFIDAYSKNRTNSRKKLLSIAPHIKESDMAISDKERFAISTDDFQKLLVLLHEGYFSDDPDMNSNNSDFAIDSDIFLDDDIDNDYLMLSQKNVHFSNLIAQAIYAIFEQVDSNSVNLEKNYSNYIDEISRKLEDIIEISKKYQ</sequence>
<dbReference type="Pfam" id="PF01381">
    <property type="entry name" value="HTH_3"/>
    <property type="match status" value="1"/>
</dbReference>
<accession>A0A5R9BSV1</accession>
<name>A0A5R9BSV1_9LACO</name>
<dbReference type="Proteomes" id="UP000305541">
    <property type="component" value="Unassembled WGS sequence"/>
</dbReference>
<dbReference type="SMART" id="SM00530">
    <property type="entry name" value="HTH_XRE"/>
    <property type="match status" value="1"/>
</dbReference>
<evidence type="ECO:0000313" key="2">
    <source>
        <dbReference type="EMBL" id="TLQ03786.1"/>
    </source>
</evidence>